<keyword evidence="14" id="KW-1185">Reference proteome</keyword>
<dbReference type="RefSeq" id="WP_316027852.1">
    <property type="nucleotide sequence ID" value="NZ_JAWDIO010000002.1"/>
</dbReference>
<gene>
    <name evidence="13" type="ORF">RS130_22920</name>
</gene>
<evidence type="ECO:0000256" key="5">
    <source>
        <dbReference type="ARBA" id="ARBA00022556"/>
    </source>
</evidence>
<evidence type="ECO:0000256" key="1">
    <source>
        <dbReference type="ARBA" id="ARBA00004651"/>
    </source>
</evidence>
<keyword evidence="10 11" id="KW-0472">Membrane</keyword>
<feature type="transmembrane region" description="Helical" evidence="11">
    <location>
        <begin position="104"/>
        <end position="121"/>
    </location>
</feature>
<keyword evidence="8 11" id="KW-1133">Transmembrane helix</keyword>
<evidence type="ECO:0000256" key="7">
    <source>
        <dbReference type="ARBA" id="ARBA00022985"/>
    </source>
</evidence>
<comment type="subcellular location">
    <subcellularLocation>
        <location evidence="1">Cell membrane</location>
        <topology evidence="1">Multi-pass membrane protein</topology>
    </subcellularLocation>
</comment>
<reference evidence="13 14" key="1">
    <citation type="submission" date="2023-10" db="EMBL/GenBank/DDBJ databases">
        <title>Glaciecola aquimarina strain GGW-M5 nov., isolated from a coastal seawater.</title>
        <authorList>
            <person name="Bayburt H."/>
            <person name="Kim J.M."/>
            <person name="Choi B.J."/>
            <person name="Jeon C.O."/>
        </authorList>
    </citation>
    <scope>NUCLEOTIDE SEQUENCE [LARGE SCALE GENOMIC DNA]</scope>
    <source>
        <strain evidence="13 14">KCTC 32108</strain>
    </source>
</reference>
<keyword evidence="6 11" id="KW-0812">Transmembrane</keyword>
<feature type="transmembrane region" description="Helical" evidence="11">
    <location>
        <begin position="79"/>
        <end position="98"/>
    </location>
</feature>
<evidence type="ECO:0000256" key="8">
    <source>
        <dbReference type="ARBA" id="ARBA00022989"/>
    </source>
</evidence>
<feature type="transmembrane region" description="Helical" evidence="11">
    <location>
        <begin position="43"/>
        <end position="70"/>
    </location>
</feature>
<evidence type="ECO:0000256" key="4">
    <source>
        <dbReference type="ARBA" id="ARBA00022519"/>
    </source>
</evidence>
<keyword evidence="7" id="KW-0448">Lipopolysaccharide biosynthesis</keyword>
<evidence type="ECO:0000256" key="11">
    <source>
        <dbReference type="SAM" id="Phobius"/>
    </source>
</evidence>
<sequence length="123" mass="13075">MSALILALILVSISLSVIAQILLKHGMSNPIVQASFKLDLFNTVFTTLTNISVLAGLIAYVSSAGIWLVVLSKIDVSKAYPFVGLGFIGTMLFAHWFLNEPLTTVKVVGTVLIVAGVLLISSN</sequence>
<dbReference type="PANTHER" id="PTHR30561">
    <property type="entry name" value="SMR FAMILY PROTON-DEPENDENT DRUG EFFLUX TRANSPORTER SUGE"/>
    <property type="match status" value="1"/>
</dbReference>
<dbReference type="Pfam" id="PF00892">
    <property type="entry name" value="EamA"/>
    <property type="match status" value="1"/>
</dbReference>
<dbReference type="Gene3D" id="1.10.3730.20">
    <property type="match status" value="1"/>
</dbReference>
<evidence type="ECO:0000256" key="10">
    <source>
        <dbReference type="ARBA" id="ARBA00023136"/>
    </source>
</evidence>
<evidence type="ECO:0000313" key="13">
    <source>
        <dbReference type="EMBL" id="MDU0356362.1"/>
    </source>
</evidence>
<evidence type="ECO:0000256" key="3">
    <source>
        <dbReference type="ARBA" id="ARBA00022516"/>
    </source>
</evidence>
<keyword evidence="4" id="KW-0997">Cell inner membrane</keyword>
<dbReference type="InterPro" id="IPR000390">
    <property type="entry name" value="Small_drug/metabolite_transptr"/>
</dbReference>
<comment type="caution">
    <text evidence="13">The sequence shown here is derived from an EMBL/GenBank/DDBJ whole genome shotgun (WGS) entry which is preliminary data.</text>
</comment>
<accession>A0ABU3T267</accession>
<protein>
    <submittedName>
        <fullName evidence="13">EamA family transporter</fullName>
    </submittedName>
</protein>
<evidence type="ECO:0000256" key="9">
    <source>
        <dbReference type="ARBA" id="ARBA00023098"/>
    </source>
</evidence>
<evidence type="ECO:0000313" key="14">
    <source>
        <dbReference type="Proteomes" id="UP001247805"/>
    </source>
</evidence>
<keyword evidence="2" id="KW-1003">Cell membrane</keyword>
<keyword evidence="5" id="KW-0441">Lipid A biosynthesis</keyword>
<evidence type="ECO:0000256" key="6">
    <source>
        <dbReference type="ARBA" id="ARBA00022692"/>
    </source>
</evidence>
<evidence type="ECO:0000259" key="12">
    <source>
        <dbReference type="Pfam" id="PF00892"/>
    </source>
</evidence>
<name>A0ABU3T267_9ALTE</name>
<dbReference type="InterPro" id="IPR000620">
    <property type="entry name" value="EamA_dom"/>
</dbReference>
<dbReference type="SUPFAM" id="SSF103481">
    <property type="entry name" value="Multidrug resistance efflux transporter EmrE"/>
    <property type="match status" value="1"/>
</dbReference>
<dbReference type="InterPro" id="IPR037185">
    <property type="entry name" value="EmrE-like"/>
</dbReference>
<evidence type="ECO:0000256" key="2">
    <source>
        <dbReference type="ARBA" id="ARBA00022475"/>
    </source>
</evidence>
<dbReference type="EMBL" id="JAWDIO010000002">
    <property type="protein sequence ID" value="MDU0356362.1"/>
    <property type="molecule type" value="Genomic_DNA"/>
</dbReference>
<keyword evidence="9" id="KW-0443">Lipid metabolism</keyword>
<keyword evidence="3" id="KW-0444">Lipid biosynthesis</keyword>
<dbReference type="PANTHER" id="PTHR30561:SF9">
    <property type="entry name" value="4-AMINO-4-DEOXY-L-ARABINOSE-PHOSPHOUNDECAPRENOL FLIPPASE SUBUNIT ARNF-RELATED"/>
    <property type="match status" value="1"/>
</dbReference>
<dbReference type="Proteomes" id="UP001247805">
    <property type="component" value="Unassembled WGS sequence"/>
</dbReference>
<organism evidence="13 14">
    <name type="scientific">Paraglaciecola aquimarina</name>
    <dbReference type="NCBI Taxonomy" id="1235557"/>
    <lineage>
        <taxon>Bacteria</taxon>
        <taxon>Pseudomonadati</taxon>
        <taxon>Pseudomonadota</taxon>
        <taxon>Gammaproteobacteria</taxon>
        <taxon>Alteromonadales</taxon>
        <taxon>Alteromonadaceae</taxon>
        <taxon>Paraglaciecola</taxon>
    </lineage>
</organism>
<proteinExistence type="predicted"/>
<feature type="domain" description="EamA" evidence="12">
    <location>
        <begin position="51"/>
        <end position="121"/>
    </location>
</feature>